<dbReference type="EMBL" id="JBHSRI010000007">
    <property type="protein sequence ID" value="MFC6039237.1"/>
    <property type="molecule type" value="Genomic_DNA"/>
</dbReference>
<keyword evidence="2" id="KW-1185">Reference proteome</keyword>
<name>A0ABW1L7U1_9BACL</name>
<comment type="caution">
    <text evidence="1">The sequence shown here is derived from an EMBL/GenBank/DDBJ whole genome shotgun (WGS) entry which is preliminary data.</text>
</comment>
<protein>
    <submittedName>
        <fullName evidence="1">YheC/YheD family protein</fullName>
    </submittedName>
</protein>
<dbReference type="RefSeq" id="WP_377733316.1">
    <property type="nucleotide sequence ID" value="NZ_JBHSRI010000007.1"/>
</dbReference>
<accession>A0ABW1L7U1</accession>
<dbReference type="SUPFAM" id="SSF56059">
    <property type="entry name" value="Glutathione synthetase ATP-binding domain-like"/>
    <property type="match status" value="1"/>
</dbReference>
<dbReference type="PANTHER" id="PTHR21621:SF0">
    <property type="entry name" value="BETA-CITRYLGLUTAMATE SYNTHASE B-RELATED"/>
    <property type="match status" value="1"/>
</dbReference>
<evidence type="ECO:0000313" key="1">
    <source>
        <dbReference type="EMBL" id="MFC6039237.1"/>
    </source>
</evidence>
<gene>
    <name evidence="1" type="ORF">ACFPYN_07265</name>
</gene>
<dbReference type="InterPro" id="IPR026838">
    <property type="entry name" value="YheC/D"/>
</dbReference>
<reference evidence="2" key="1">
    <citation type="journal article" date="2019" name="Int. J. Syst. Evol. Microbiol.">
        <title>The Global Catalogue of Microorganisms (GCM) 10K type strain sequencing project: providing services to taxonomists for standard genome sequencing and annotation.</title>
        <authorList>
            <consortium name="The Broad Institute Genomics Platform"/>
            <consortium name="The Broad Institute Genome Sequencing Center for Infectious Disease"/>
            <person name="Wu L."/>
            <person name="Ma J."/>
        </authorList>
    </citation>
    <scope>NUCLEOTIDE SEQUENCE [LARGE SCALE GENOMIC DNA]</scope>
    <source>
        <strain evidence="2">CCUG 54527</strain>
    </source>
</reference>
<sequence>MSIIFKIVSISNDGHCLFLHPTQFKLINETTGTTTISFGLKEMEVTYQQSDMLRENEIGVTNTIIEYLQFPLGVDYEIAIHNGNITIGPFIGLLIAKSHAKLKRKLKKQHRIIEQYPLLNGVIIAFSWEDMDHKTETILGYLYNSSTKEWEKGTFPFPTVIVKEMALSKNRIKFLKNLYGSRFFNSNSINKWKMYQYLSDNKELLPHLPKTVLYKRPKDVLNGLKRFGTVYVKPIYGLKGIGIMKMVAEPSRYSIQYRFKQKNKKMYLSTENELLNYVKNHLKKNKYIIQEQIDSQLQKGHIIDFRIFLVKNQTGQWEDVGMIARKGSKGSIVSNLSNGGRTNNVIKLMAETFHISEDQVLSIQEAMSGIAIKAAEEIDKYENIYRHGVDIAIDRHQHISLIELNHRYPAFKNSFPKDAVTKIYYSKLSYAKYLAGFPLDKEK</sequence>
<dbReference type="Gene3D" id="3.30.470.20">
    <property type="entry name" value="ATP-grasp fold, B domain"/>
    <property type="match status" value="1"/>
</dbReference>
<evidence type="ECO:0000313" key="2">
    <source>
        <dbReference type="Proteomes" id="UP001596170"/>
    </source>
</evidence>
<proteinExistence type="predicted"/>
<dbReference type="Proteomes" id="UP001596170">
    <property type="component" value="Unassembled WGS sequence"/>
</dbReference>
<organism evidence="1 2">
    <name type="scientific">Paenisporosarcina macmurdoensis</name>
    <dbReference type="NCBI Taxonomy" id="212659"/>
    <lineage>
        <taxon>Bacteria</taxon>
        <taxon>Bacillati</taxon>
        <taxon>Bacillota</taxon>
        <taxon>Bacilli</taxon>
        <taxon>Bacillales</taxon>
        <taxon>Caryophanaceae</taxon>
        <taxon>Paenisporosarcina</taxon>
    </lineage>
</organism>
<dbReference type="PANTHER" id="PTHR21621">
    <property type="entry name" value="RIBOSOMAL PROTEIN S6 MODIFICATION PROTEIN"/>
    <property type="match status" value="1"/>
</dbReference>
<dbReference type="Pfam" id="PF14398">
    <property type="entry name" value="ATPgrasp_YheCD"/>
    <property type="match status" value="1"/>
</dbReference>